<accession>A0A5C6EQU3</accession>
<keyword evidence="2" id="KW-1185">Reference proteome</keyword>
<reference evidence="1 2" key="1">
    <citation type="submission" date="2019-02" db="EMBL/GenBank/DDBJ databases">
        <title>Deep-cultivation of Planctomycetes and their phenomic and genomic characterization uncovers novel biology.</title>
        <authorList>
            <person name="Wiegand S."/>
            <person name="Jogler M."/>
            <person name="Boedeker C."/>
            <person name="Pinto D."/>
            <person name="Vollmers J."/>
            <person name="Rivas-Marin E."/>
            <person name="Kohn T."/>
            <person name="Peeters S.H."/>
            <person name="Heuer A."/>
            <person name="Rast P."/>
            <person name="Oberbeckmann S."/>
            <person name="Bunk B."/>
            <person name="Jeske O."/>
            <person name="Meyerdierks A."/>
            <person name="Storesund J.E."/>
            <person name="Kallscheuer N."/>
            <person name="Luecker S."/>
            <person name="Lage O.M."/>
            <person name="Pohl T."/>
            <person name="Merkel B.J."/>
            <person name="Hornburger P."/>
            <person name="Mueller R.-W."/>
            <person name="Bruemmer F."/>
            <person name="Labrenz M."/>
            <person name="Spormann A.M."/>
            <person name="Op Den Camp H."/>
            <person name="Overmann J."/>
            <person name="Amann R."/>
            <person name="Jetten M.S.M."/>
            <person name="Mascher T."/>
            <person name="Medema M.H."/>
            <person name="Devos D.P."/>
            <person name="Kaster A.-K."/>
            <person name="Ovreas L."/>
            <person name="Rohde M."/>
            <person name="Galperin M.Y."/>
            <person name="Jogler C."/>
        </authorList>
    </citation>
    <scope>NUCLEOTIDE SEQUENCE [LARGE SCALE GENOMIC DNA]</scope>
    <source>
        <strain evidence="1 2">Poly51</strain>
    </source>
</reference>
<gene>
    <name evidence="1" type="ORF">Poly51_40470</name>
</gene>
<dbReference type="EMBL" id="SJPW01000005">
    <property type="protein sequence ID" value="TWU50754.1"/>
    <property type="molecule type" value="Genomic_DNA"/>
</dbReference>
<protein>
    <submittedName>
        <fullName evidence="1">Uncharacterized protein</fullName>
    </submittedName>
</protein>
<dbReference type="AlphaFoldDB" id="A0A5C6EQU3"/>
<organism evidence="1 2">
    <name type="scientific">Rubripirellula tenax</name>
    <dbReference type="NCBI Taxonomy" id="2528015"/>
    <lineage>
        <taxon>Bacteria</taxon>
        <taxon>Pseudomonadati</taxon>
        <taxon>Planctomycetota</taxon>
        <taxon>Planctomycetia</taxon>
        <taxon>Pirellulales</taxon>
        <taxon>Pirellulaceae</taxon>
        <taxon>Rubripirellula</taxon>
    </lineage>
</organism>
<comment type="caution">
    <text evidence="1">The sequence shown here is derived from an EMBL/GenBank/DDBJ whole genome shotgun (WGS) entry which is preliminary data.</text>
</comment>
<sequence>MGGVVKTFRWQTQINQIVTFYKLTTIRPCPTDVFLEFVQSRGAVAADDGTSNPLEFADETGSIYRIKFNDDRTAGYVSLDGTVIPAPERNGVAFGHVSRFIAFVAKNDLGLRRNGVEQPAHDGFLLSDIHHCEAYRQAEHAAMHPKDQS</sequence>
<evidence type="ECO:0000313" key="2">
    <source>
        <dbReference type="Proteomes" id="UP000318288"/>
    </source>
</evidence>
<evidence type="ECO:0000313" key="1">
    <source>
        <dbReference type="EMBL" id="TWU50754.1"/>
    </source>
</evidence>
<proteinExistence type="predicted"/>
<dbReference type="Proteomes" id="UP000318288">
    <property type="component" value="Unassembled WGS sequence"/>
</dbReference>
<name>A0A5C6EQU3_9BACT</name>